<feature type="domain" description="AB hydrolase-1" evidence="2">
    <location>
        <begin position="23"/>
        <end position="142"/>
    </location>
</feature>
<dbReference type="GO" id="GO:0016787">
    <property type="term" value="F:hydrolase activity"/>
    <property type="evidence" value="ECO:0007669"/>
    <property type="project" value="UniProtKB-KW"/>
</dbReference>
<dbReference type="InterPro" id="IPR050266">
    <property type="entry name" value="AB_hydrolase_sf"/>
</dbReference>
<gene>
    <name evidence="3" type="ORF">HBA18_14780</name>
</gene>
<evidence type="ECO:0000313" key="3">
    <source>
        <dbReference type="EMBL" id="QIR07670.1"/>
    </source>
</evidence>
<dbReference type="InterPro" id="IPR029058">
    <property type="entry name" value="AB_hydrolase_fold"/>
</dbReference>
<dbReference type="PANTHER" id="PTHR43798:SF31">
    <property type="entry name" value="AB HYDROLASE SUPERFAMILY PROTEIN YCLE"/>
    <property type="match status" value="1"/>
</dbReference>
<organism evidence="3 4">
    <name type="scientific">Salinivibrio costicola</name>
    <name type="common">Vibrio costicola</name>
    <dbReference type="NCBI Taxonomy" id="51367"/>
    <lineage>
        <taxon>Bacteria</taxon>
        <taxon>Pseudomonadati</taxon>
        <taxon>Pseudomonadota</taxon>
        <taxon>Gammaproteobacteria</taxon>
        <taxon>Vibrionales</taxon>
        <taxon>Vibrionaceae</taxon>
        <taxon>Salinivibrio</taxon>
    </lineage>
</organism>
<dbReference type="Proteomes" id="UP000501408">
    <property type="component" value="Chromosome 2"/>
</dbReference>
<proteinExistence type="predicted"/>
<dbReference type="InterPro" id="IPR000073">
    <property type="entry name" value="AB_hydrolase_1"/>
</dbReference>
<dbReference type="SUPFAM" id="SSF53474">
    <property type="entry name" value="alpha/beta-Hydrolases"/>
    <property type="match status" value="1"/>
</dbReference>
<accession>A0ABX6KB50</accession>
<dbReference type="RefSeq" id="WP_167315218.1">
    <property type="nucleotide sequence ID" value="NZ_CP050267.1"/>
</dbReference>
<dbReference type="PRINTS" id="PR00111">
    <property type="entry name" value="ABHYDROLASE"/>
</dbReference>
<evidence type="ECO:0000256" key="1">
    <source>
        <dbReference type="ARBA" id="ARBA00022801"/>
    </source>
</evidence>
<keyword evidence="1 3" id="KW-0378">Hydrolase</keyword>
<dbReference type="EMBL" id="CP050267">
    <property type="protein sequence ID" value="QIR07670.1"/>
    <property type="molecule type" value="Genomic_DNA"/>
</dbReference>
<keyword evidence="4" id="KW-1185">Reference proteome</keyword>
<evidence type="ECO:0000259" key="2">
    <source>
        <dbReference type="Pfam" id="PF00561"/>
    </source>
</evidence>
<dbReference type="Pfam" id="PF00561">
    <property type="entry name" value="Abhydrolase_1"/>
    <property type="match status" value="1"/>
</dbReference>
<protein>
    <submittedName>
        <fullName evidence="3">Alpha/beta hydrolase</fullName>
    </submittedName>
</protein>
<dbReference type="PANTHER" id="PTHR43798">
    <property type="entry name" value="MONOACYLGLYCEROL LIPASE"/>
    <property type="match status" value="1"/>
</dbReference>
<name>A0ABX6KB50_SALCS</name>
<evidence type="ECO:0000313" key="4">
    <source>
        <dbReference type="Proteomes" id="UP000501408"/>
    </source>
</evidence>
<dbReference type="Gene3D" id="3.40.50.1820">
    <property type="entry name" value="alpha/beta hydrolase"/>
    <property type="match status" value="1"/>
</dbReference>
<sequence>MKEFKLENDVTLRYHDLPGDEIPIVFVHGLGCASSFDYPQVVSIGDLTNHRRILVDLIGSGYSDKPDIFDYSIENHAKCIEQLLKSLKLDKVVIFGHSMGGAISITLTEILKDRVICLILSEANLDSGGGFFSQKIASYSENDFIGYGYEDIIQESVANGNTEWAAGLSNSSPIAVYRNALSLIDGQTPTWREMYYSLNTDKTFLFGSESLPDPDYEELVRQNIRVDVVENAGHSMAWENPEGLAQTIEKAMKNIK</sequence>
<reference evidence="3 4" key="1">
    <citation type="submission" date="2020-03" db="EMBL/GenBank/DDBJ databases">
        <title>Genome mining reveals the biosynthetic pathways of PHA and ectoines of the halophilic strain Salinivibrio costicola M318 isolated from fermented shrimp paste.</title>
        <authorList>
            <person name="Doan T.V."/>
            <person name="Tran L.T."/>
            <person name="Trieu T.A."/>
            <person name="Nguyen Q.V."/>
            <person name="Quach T.N."/>
            <person name="Phi T.Q."/>
            <person name="Kumar S."/>
        </authorList>
    </citation>
    <scope>NUCLEOTIDE SEQUENCE [LARGE SCALE GENOMIC DNA]</scope>
    <source>
        <strain evidence="3 4">M318</strain>
    </source>
</reference>